<dbReference type="GO" id="GO:1902600">
    <property type="term" value="P:proton transmembrane transport"/>
    <property type="evidence" value="ECO:0007669"/>
    <property type="project" value="InterPro"/>
</dbReference>
<comment type="function">
    <text evidence="12">Pore-forming subunit of a potassium efflux system that confers protection against electrophiles. Catalyzes K(+)/H(+) antiport.</text>
</comment>
<evidence type="ECO:0000313" key="15">
    <source>
        <dbReference type="Proteomes" id="UP000003789"/>
    </source>
</evidence>
<dbReference type="GO" id="GO:0005886">
    <property type="term" value="C:plasma membrane"/>
    <property type="evidence" value="ECO:0007669"/>
    <property type="project" value="UniProtKB-SubCell"/>
</dbReference>
<evidence type="ECO:0000256" key="9">
    <source>
        <dbReference type="ARBA" id="ARBA00022989"/>
    </source>
</evidence>
<reference evidence="14 15" key="1">
    <citation type="submission" date="2006-03" db="EMBL/GenBank/DDBJ databases">
        <authorList>
            <person name="Bartlett D.H."/>
            <person name="Valle G."/>
            <person name="Lauro F.M."/>
            <person name="Vezzi A."/>
            <person name="Simonato F."/>
            <person name="Eloe E."/>
            <person name="Vitulo N."/>
            <person name="Stratton T.K."/>
            <person name="D'angelo M."/>
            <person name="Ferriera S."/>
            <person name="Johnson J."/>
            <person name="Kravitz S."/>
            <person name="Beeson K."/>
            <person name="Sutton G."/>
            <person name="Rogers Y."/>
            <person name="Friedman R."/>
            <person name="Frazier M."/>
            <person name="Venter J.C."/>
        </authorList>
    </citation>
    <scope>NUCLEOTIDE SEQUENCE [LARGE SCALE GENOMIC DNA]</scope>
    <source>
        <strain evidence="14 15">3TCK</strain>
    </source>
</reference>
<feature type="transmembrane region" description="Helical" evidence="12">
    <location>
        <begin position="271"/>
        <end position="290"/>
    </location>
</feature>
<accession>Q1Z040</accession>
<dbReference type="Gene3D" id="3.40.50.720">
    <property type="entry name" value="NAD(P)-binding Rossmann-like Domain"/>
    <property type="match status" value="1"/>
</dbReference>
<dbReference type="InterPro" id="IPR038770">
    <property type="entry name" value="Na+/solute_symporter_sf"/>
</dbReference>
<keyword evidence="8 12" id="KW-0630">Potassium</keyword>
<feature type="transmembrane region" description="Helical" evidence="12">
    <location>
        <begin position="55"/>
        <end position="74"/>
    </location>
</feature>
<comment type="caution">
    <text evidence="14">The sequence shown here is derived from an EMBL/GenBank/DDBJ whole genome shotgun (WGS) entry which is preliminary data.</text>
</comment>
<evidence type="ECO:0000256" key="5">
    <source>
        <dbReference type="ARBA" id="ARBA00022519"/>
    </source>
</evidence>
<dbReference type="EMBL" id="AAPH01000028">
    <property type="protein sequence ID" value="EAS41831.1"/>
    <property type="molecule type" value="Genomic_DNA"/>
</dbReference>
<dbReference type="AlphaFoldDB" id="Q1Z040"/>
<feature type="transmembrane region" description="Helical" evidence="12">
    <location>
        <begin position="223"/>
        <end position="251"/>
    </location>
</feature>
<dbReference type="Pfam" id="PF02254">
    <property type="entry name" value="TrkA_N"/>
    <property type="match status" value="1"/>
</dbReference>
<dbReference type="SUPFAM" id="SSF51735">
    <property type="entry name" value="NAD(P)-binding Rossmann-fold domains"/>
    <property type="match status" value="1"/>
</dbReference>
<dbReference type="FunFam" id="1.20.1530.20:FF:000001">
    <property type="entry name" value="Glutathione-regulated potassium-efflux system protein KefB"/>
    <property type="match status" value="1"/>
</dbReference>
<dbReference type="InterPro" id="IPR006153">
    <property type="entry name" value="Cation/H_exchanger_TM"/>
</dbReference>
<dbReference type="HOGENOM" id="CLU_005126_9_3_6"/>
<keyword evidence="11 12" id="KW-0472">Membrane</keyword>
<evidence type="ECO:0000256" key="8">
    <source>
        <dbReference type="ARBA" id="ARBA00022958"/>
    </source>
</evidence>
<evidence type="ECO:0000256" key="2">
    <source>
        <dbReference type="ARBA" id="ARBA00022448"/>
    </source>
</evidence>
<keyword evidence="6 12" id="KW-0633">Potassium transport</keyword>
<evidence type="ECO:0000256" key="11">
    <source>
        <dbReference type="ARBA" id="ARBA00023136"/>
    </source>
</evidence>
<feature type="transmembrane region" description="Helical" evidence="12">
    <location>
        <begin position="182"/>
        <end position="203"/>
    </location>
</feature>
<feature type="transmembrane region" description="Helical" evidence="12">
    <location>
        <begin position="358"/>
        <end position="377"/>
    </location>
</feature>
<dbReference type="RefSeq" id="WP_006233823.1">
    <property type="nucleotide sequence ID" value="NZ_CH724140.1"/>
</dbReference>
<comment type="similarity">
    <text evidence="12">Belongs to the monovalent cation:proton antiporter 2 (CPA2) transporter (TC 2.A.37) family. KefB subfamily.</text>
</comment>
<evidence type="ECO:0000256" key="3">
    <source>
        <dbReference type="ARBA" id="ARBA00022449"/>
    </source>
</evidence>
<keyword evidence="3 12" id="KW-0050">Antiport</keyword>
<feature type="transmembrane region" description="Helical" evidence="12">
    <location>
        <begin position="29"/>
        <end position="48"/>
    </location>
</feature>
<feature type="transmembrane region" description="Helical" evidence="12">
    <location>
        <begin position="154"/>
        <end position="175"/>
    </location>
</feature>
<evidence type="ECO:0000313" key="14">
    <source>
        <dbReference type="EMBL" id="EAS41831.1"/>
    </source>
</evidence>
<evidence type="ECO:0000256" key="12">
    <source>
        <dbReference type="HAMAP-Rule" id="MF_01412"/>
    </source>
</evidence>
<dbReference type="InterPro" id="IPR004771">
    <property type="entry name" value="K/H_exchanger"/>
</dbReference>
<evidence type="ECO:0000256" key="10">
    <source>
        <dbReference type="ARBA" id="ARBA00023065"/>
    </source>
</evidence>
<keyword evidence="4 12" id="KW-1003">Cell membrane</keyword>
<keyword evidence="9 12" id="KW-1133">Transmembrane helix</keyword>
<organism evidence="14 15">
    <name type="scientific">Photobacterium profundum 3TCK</name>
    <dbReference type="NCBI Taxonomy" id="314280"/>
    <lineage>
        <taxon>Bacteria</taxon>
        <taxon>Pseudomonadati</taxon>
        <taxon>Pseudomonadota</taxon>
        <taxon>Gammaproteobacteria</taxon>
        <taxon>Vibrionales</taxon>
        <taxon>Vibrionaceae</taxon>
        <taxon>Photobacterium</taxon>
    </lineage>
</organism>
<dbReference type="InterPro" id="IPR036291">
    <property type="entry name" value="NAD(P)-bd_dom_sf"/>
</dbReference>
<dbReference type="Proteomes" id="UP000003789">
    <property type="component" value="Unassembled WGS sequence"/>
</dbReference>
<dbReference type="PROSITE" id="PS51201">
    <property type="entry name" value="RCK_N"/>
    <property type="match status" value="1"/>
</dbReference>
<keyword evidence="7 12" id="KW-0812">Transmembrane</keyword>
<evidence type="ECO:0000256" key="6">
    <source>
        <dbReference type="ARBA" id="ARBA00022538"/>
    </source>
</evidence>
<evidence type="ECO:0000256" key="4">
    <source>
        <dbReference type="ARBA" id="ARBA00022475"/>
    </source>
</evidence>
<dbReference type="NCBIfam" id="TIGR00932">
    <property type="entry name" value="2a37"/>
    <property type="match status" value="1"/>
</dbReference>
<dbReference type="InterPro" id="IPR003148">
    <property type="entry name" value="RCK_N"/>
</dbReference>
<keyword evidence="10 12" id="KW-0406">Ion transport</keyword>
<feature type="domain" description="RCK N-terminal" evidence="13">
    <location>
        <begin position="401"/>
        <end position="517"/>
    </location>
</feature>
<dbReference type="NCBIfam" id="NF002973">
    <property type="entry name" value="PRK03659.1"/>
    <property type="match status" value="1"/>
</dbReference>
<dbReference type="Pfam" id="PF00999">
    <property type="entry name" value="Na_H_Exchanger"/>
    <property type="match status" value="1"/>
</dbReference>
<proteinExistence type="inferred from homology"/>
<name>Q1Z040_9GAMM</name>
<sequence>MANDVLSVTVIFLAAAVVAVPIAQRLGLGSVLGYLIAGIAIGPWGLGLISDVEAILHFSEFGVVLLLFLIGLELNPKKLWQMRSPILGLGGGQVLVTSLVIAGIVMACSSLMPSITWRDALVIGMGLALSSTAIALRVIEEKSLDGSETGQSSFSVLLFQDIAVIPMLAVLPILAGGGGGSWLDFAWMIGGIAALLVGGHFLLRPLFRWVVLSGVRELFNVAALLLVIGIALGMQSLGLSMALGAFLAGVLLAESEYRHELEIAIEPFKGLLLGLFFISVGMAVNLGLLFEFPLQILAAVAALVIVKGLLLYGLARLFGIRAKSRSQMAAILSQGGEFAFVLFTAAQGEGLLGTQLSSFLLVVVSISMMTTPLILLLQDRWFIHTFKSEDEALESDVIDREPRVIITGFGRFGQVVGRLLFANKIRVTVLERDPSQIQFLRKFGYKVYYGDATQLDLLRAAGADKAEAIIICTDEPDEVMEVVTLCQQHFPKLKVLARARSRVEAHQLLSHGVDNFSRETFAGALDLGRQALISLGMHPYKAKRAEAHFRKLDTTALRDLLPQHSEDVHLASRSKEARKELEEIFDREMRGERDRHNGWD</sequence>
<keyword evidence="2 12" id="KW-0813">Transport</keyword>
<evidence type="ECO:0000259" key="13">
    <source>
        <dbReference type="PROSITE" id="PS51201"/>
    </source>
</evidence>
<comment type="subcellular location">
    <subcellularLocation>
        <location evidence="1 12">Cell inner membrane</location>
        <topology evidence="1 12">Multi-pass membrane protein</topology>
    </subcellularLocation>
</comment>
<keyword evidence="5 12" id="KW-0997">Cell inner membrane</keyword>
<comment type="subunit">
    <text evidence="12">Interacts with the regulatory subunit KefG.</text>
</comment>
<feature type="transmembrane region" description="Helical" evidence="12">
    <location>
        <begin position="296"/>
        <end position="315"/>
    </location>
</feature>
<dbReference type="OrthoDB" id="9781411at2"/>
<dbReference type="FunFam" id="3.40.50.720:FF:000036">
    <property type="entry name" value="Glutathione-regulated potassium-efflux system protein KefB"/>
    <property type="match status" value="1"/>
</dbReference>
<dbReference type="PANTHER" id="PTHR46157">
    <property type="entry name" value="K(+) EFFLUX ANTIPORTER 3, CHLOROPLASTIC"/>
    <property type="match status" value="1"/>
</dbReference>
<dbReference type="PANTHER" id="PTHR46157:SF4">
    <property type="entry name" value="K(+) EFFLUX ANTIPORTER 3, CHLOROPLASTIC"/>
    <property type="match status" value="1"/>
</dbReference>
<dbReference type="InterPro" id="IPR020884">
    <property type="entry name" value="K_H_efflux_KefB"/>
</dbReference>
<feature type="transmembrane region" description="Helical" evidence="12">
    <location>
        <begin position="86"/>
        <end position="108"/>
    </location>
</feature>
<evidence type="ECO:0000256" key="7">
    <source>
        <dbReference type="ARBA" id="ARBA00022692"/>
    </source>
</evidence>
<feature type="transmembrane region" description="Helical" evidence="12">
    <location>
        <begin position="120"/>
        <end position="139"/>
    </location>
</feature>
<gene>
    <name evidence="12" type="primary">kefB</name>
    <name evidence="14" type="ORF">P3TCK_00070</name>
</gene>
<dbReference type="GO" id="GO:0015503">
    <property type="term" value="F:glutathione-regulated potassium exporter activity"/>
    <property type="evidence" value="ECO:0007669"/>
    <property type="project" value="UniProtKB-UniRule"/>
</dbReference>
<dbReference type="Gene3D" id="1.20.1530.20">
    <property type="match status" value="1"/>
</dbReference>
<evidence type="ECO:0000256" key="1">
    <source>
        <dbReference type="ARBA" id="ARBA00004429"/>
    </source>
</evidence>
<dbReference type="HAMAP" id="MF_01412">
    <property type="entry name" value="K_H_efflux_KefB"/>
    <property type="match status" value="1"/>
</dbReference>
<protein>
    <recommendedName>
        <fullName evidence="12">Glutathione-regulated potassium-efflux system protein KefB</fullName>
    </recommendedName>
    <alternativeName>
        <fullName evidence="12">K(+)/H(+) antiporter</fullName>
    </alternativeName>
</protein>